<sequence>MYQTTFLPILKLHQKICQTLKCFPFEFDIRTERLKKTGSIRHRKMFQFQCIVSALFLPAMLINLFFGRFTTAERYQGVAFFFMYLLAGAIRWNFKVDNVAIQVINGFLDFEDDLIQRQSKPTTLTKIMSKFIWLVELSCPMVALLQLALLLYIPCMPPFILSMSPNCKSASAGIFDLGIHIFESWTLLHTVYSAASLLLHIFFAGIVCLLTYLEILEREIQATSDVSPCIRTYRRIQILEQSFNAALMGRVVPALMLCAPSIQIIGMYVCINLREEIPMPGFLIFPLMGLDCGVCNVMVITMASWIHNVSIKVLSALNRRAGQMQKIDRGISRRQVSSSYALKVKFGSNFMDRGTPLVIQNFCLTQTMSLILIQRR</sequence>
<feature type="transmembrane region" description="Helical" evidence="1">
    <location>
        <begin position="45"/>
        <end position="66"/>
    </location>
</feature>
<dbReference type="EMBL" id="LNIX01000012">
    <property type="protein sequence ID" value="OXA48140.1"/>
    <property type="molecule type" value="Genomic_DNA"/>
</dbReference>
<keyword evidence="1" id="KW-0812">Transmembrane</keyword>
<evidence type="ECO:0000256" key="1">
    <source>
        <dbReference type="SAM" id="Phobius"/>
    </source>
</evidence>
<proteinExistence type="predicted"/>
<keyword evidence="3" id="KW-1185">Reference proteome</keyword>
<reference evidence="2 3" key="1">
    <citation type="submission" date="2015-12" db="EMBL/GenBank/DDBJ databases">
        <title>The genome of Folsomia candida.</title>
        <authorList>
            <person name="Faddeeva A."/>
            <person name="Derks M.F."/>
            <person name="Anvar Y."/>
            <person name="Smit S."/>
            <person name="Van Straalen N."/>
            <person name="Roelofs D."/>
        </authorList>
    </citation>
    <scope>NUCLEOTIDE SEQUENCE [LARGE SCALE GENOMIC DNA]</scope>
    <source>
        <strain evidence="2 3">VU population</strain>
        <tissue evidence="2">Whole body</tissue>
    </source>
</reference>
<protein>
    <submittedName>
        <fullName evidence="2">Uncharacterized protein</fullName>
    </submittedName>
</protein>
<evidence type="ECO:0000313" key="2">
    <source>
        <dbReference type="EMBL" id="OXA48140.1"/>
    </source>
</evidence>
<feature type="transmembrane region" description="Helical" evidence="1">
    <location>
        <begin position="131"/>
        <end position="153"/>
    </location>
</feature>
<accession>A0A226DST9</accession>
<comment type="caution">
    <text evidence="2">The sequence shown here is derived from an EMBL/GenBank/DDBJ whole genome shotgun (WGS) entry which is preliminary data.</text>
</comment>
<keyword evidence="1" id="KW-0472">Membrane</keyword>
<dbReference type="OrthoDB" id="8297494at2759"/>
<name>A0A226DST9_FOLCA</name>
<dbReference type="Proteomes" id="UP000198287">
    <property type="component" value="Unassembled WGS sequence"/>
</dbReference>
<gene>
    <name evidence="2" type="ORF">Fcan01_17501</name>
</gene>
<feature type="transmembrane region" description="Helical" evidence="1">
    <location>
        <begin position="251"/>
        <end position="271"/>
    </location>
</feature>
<feature type="transmembrane region" description="Helical" evidence="1">
    <location>
        <begin position="283"/>
        <end position="306"/>
    </location>
</feature>
<dbReference type="AlphaFoldDB" id="A0A226DST9"/>
<feature type="transmembrane region" description="Helical" evidence="1">
    <location>
        <begin position="191"/>
        <end position="213"/>
    </location>
</feature>
<organism evidence="2 3">
    <name type="scientific">Folsomia candida</name>
    <name type="common">Springtail</name>
    <dbReference type="NCBI Taxonomy" id="158441"/>
    <lineage>
        <taxon>Eukaryota</taxon>
        <taxon>Metazoa</taxon>
        <taxon>Ecdysozoa</taxon>
        <taxon>Arthropoda</taxon>
        <taxon>Hexapoda</taxon>
        <taxon>Collembola</taxon>
        <taxon>Entomobryomorpha</taxon>
        <taxon>Isotomoidea</taxon>
        <taxon>Isotomidae</taxon>
        <taxon>Proisotominae</taxon>
        <taxon>Folsomia</taxon>
    </lineage>
</organism>
<feature type="transmembrane region" description="Helical" evidence="1">
    <location>
        <begin position="78"/>
        <end position="94"/>
    </location>
</feature>
<evidence type="ECO:0000313" key="3">
    <source>
        <dbReference type="Proteomes" id="UP000198287"/>
    </source>
</evidence>
<keyword evidence="1" id="KW-1133">Transmembrane helix</keyword>